<dbReference type="EMBL" id="FOCG01000001">
    <property type="protein sequence ID" value="SEM68279.1"/>
    <property type="molecule type" value="Genomic_DNA"/>
</dbReference>
<reference evidence="1 2" key="1">
    <citation type="submission" date="2016-10" db="EMBL/GenBank/DDBJ databases">
        <authorList>
            <person name="de Groot N.N."/>
        </authorList>
    </citation>
    <scope>NUCLEOTIDE SEQUENCE [LARGE SCALE GENOMIC DNA]</scope>
    <source>
        <strain evidence="1 2">CGMCC 1.5070</strain>
    </source>
</reference>
<organism evidence="1 2">
    <name type="scientific">Hydrogenoanaerobacterium saccharovorans</name>
    <dbReference type="NCBI Taxonomy" id="474960"/>
    <lineage>
        <taxon>Bacteria</taxon>
        <taxon>Bacillati</taxon>
        <taxon>Bacillota</taxon>
        <taxon>Clostridia</taxon>
        <taxon>Eubacteriales</taxon>
        <taxon>Oscillospiraceae</taxon>
        <taxon>Hydrogenoanaerobacterium</taxon>
    </lineage>
</organism>
<dbReference type="RefSeq" id="WP_092752724.1">
    <property type="nucleotide sequence ID" value="NZ_FOCG01000001.1"/>
</dbReference>
<sequence length="74" mass="8742">MKGVILDAISEQNNMFISDLRDASANLYIIQTLRDTKWQLYDIKECNYALSYIFDRKLTFTDYGEIVDFINSIY</sequence>
<gene>
    <name evidence="1" type="ORF">SAMN05216180_1253</name>
</gene>
<dbReference type="AlphaFoldDB" id="A0A1H8AEP7"/>
<dbReference type="Proteomes" id="UP000199158">
    <property type="component" value="Unassembled WGS sequence"/>
</dbReference>
<protein>
    <submittedName>
        <fullName evidence="1">Uncharacterized protein</fullName>
    </submittedName>
</protein>
<dbReference type="OrthoDB" id="1653472at2"/>
<keyword evidence="2" id="KW-1185">Reference proteome</keyword>
<evidence type="ECO:0000313" key="1">
    <source>
        <dbReference type="EMBL" id="SEM68279.1"/>
    </source>
</evidence>
<proteinExistence type="predicted"/>
<evidence type="ECO:0000313" key="2">
    <source>
        <dbReference type="Proteomes" id="UP000199158"/>
    </source>
</evidence>
<name>A0A1H8AEP7_9FIRM</name>
<accession>A0A1H8AEP7</accession>